<dbReference type="CDD" id="cd02238">
    <property type="entry name" value="cupin_KdgF"/>
    <property type="match status" value="1"/>
</dbReference>
<dbReference type="STRING" id="538381.GCA_001696535_02234"/>
<gene>
    <name evidence="2" type="ORF">SAMN05421512_10555</name>
</gene>
<dbReference type="InterPro" id="IPR052535">
    <property type="entry name" value="Bacilysin_H2HPP_isomerase"/>
</dbReference>
<dbReference type="InterPro" id="IPR013096">
    <property type="entry name" value="Cupin_2"/>
</dbReference>
<evidence type="ECO:0000313" key="3">
    <source>
        <dbReference type="Proteomes" id="UP000219331"/>
    </source>
</evidence>
<evidence type="ECO:0000259" key="1">
    <source>
        <dbReference type="Pfam" id="PF07883"/>
    </source>
</evidence>
<accession>A0A285SF56</accession>
<dbReference type="AlphaFoldDB" id="A0A285SF56"/>
<protein>
    <submittedName>
        <fullName evidence="2">Cupin domain protein</fullName>
    </submittedName>
</protein>
<dbReference type="Proteomes" id="UP000219331">
    <property type="component" value="Unassembled WGS sequence"/>
</dbReference>
<dbReference type="EMBL" id="OBML01000005">
    <property type="protein sequence ID" value="SOC06305.1"/>
    <property type="molecule type" value="Genomic_DNA"/>
</dbReference>
<name>A0A285SF56_9HYPH</name>
<dbReference type="PIRSF" id="PIRSF029883">
    <property type="entry name" value="KdgF"/>
    <property type="match status" value="1"/>
</dbReference>
<evidence type="ECO:0000313" key="2">
    <source>
        <dbReference type="EMBL" id="SOC06305.1"/>
    </source>
</evidence>
<reference evidence="2 3" key="1">
    <citation type="submission" date="2017-08" db="EMBL/GenBank/DDBJ databases">
        <authorList>
            <person name="de Groot N.N."/>
        </authorList>
    </citation>
    <scope>NUCLEOTIDE SEQUENCE [LARGE SCALE GENOMIC DNA]</scope>
    <source>
        <strain evidence="2 3">USBA 352</strain>
    </source>
</reference>
<dbReference type="Gene3D" id="2.60.120.10">
    <property type="entry name" value="Jelly Rolls"/>
    <property type="match status" value="1"/>
</dbReference>
<dbReference type="PANTHER" id="PTHR40112:SF1">
    <property type="entry name" value="H2HPP ISOMERASE"/>
    <property type="match status" value="1"/>
</dbReference>
<keyword evidence="3" id="KW-1185">Reference proteome</keyword>
<dbReference type="InterPro" id="IPR014710">
    <property type="entry name" value="RmlC-like_jellyroll"/>
</dbReference>
<dbReference type="PANTHER" id="PTHR40112">
    <property type="entry name" value="H2HPP ISOMERASE"/>
    <property type="match status" value="1"/>
</dbReference>
<dbReference type="InterPro" id="IPR011051">
    <property type="entry name" value="RmlC_Cupin_sf"/>
</dbReference>
<feature type="domain" description="Cupin type-2" evidence="1">
    <location>
        <begin position="36"/>
        <end position="90"/>
    </location>
</feature>
<organism evidence="2 3">
    <name type="scientific">Stappia indica</name>
    <dbReference type="NCBI Taxonomy" id="538381"/>
    <lineage>
        <taxon>Bacteria</taxon>
        <taxon>Pseudomonadati</taxon>
        <taxon>Pseudomonadota</taxon>
        <taxon>Alphaproteobacteria</taxon>
        <taxon>Hyphomicrobiales</taxon>
        <taxon>Stappiaceae</taxon>
        <taxon>Stappia</taxon>
    </lineage>
</organism>
<sequence>MSPAMSPLAVFPEVATGPGVTRRVVADSPQLMVVAFTFEAGAEGPLHNHPHIQSTYVESGRFVFSLDGEEFEVGPGDSFVIPSNAVHGCRCFEAGRLIDGFTPRRDDFL</sequence>
<dbReference type="InterPro" id="IPR025499">
    <property type="entry name" value="KdgF"/>
</dbReference>
<dbReference type="Pfam" id="PF07883">
    <property type="entry name" value="Cupin_2"/>
    <property type="match status" value="1"/>
</dbReference>
<proteinExistence type="predicted"/>
<dbReference type="SUPFAM" id="SSF51182">
    <property type="entry name" value="RmlC-like cupins"/>
    <property type="match status" value="1"/>
</dbReference>